<gene>
    <name evidence="1" type="ORF">MSG28_009336</name>
</gene>
<organism evidence="1 2">
    <name type="scientific">Choristoneura fumiferana</name>
    <name type="common">Spruce budworm moth</name>
    <name type="synonym">Archips fumiferana</name>
    <dbReference type="NCBI Taxonomy" id="7141"/>
    <lineage>
        <taxon>Eukaryota</taxon>
        <taxon>Metazoa</taxon>
        <taxon>Ecdysozoa</taxon>
        <taxon>Arthropoda</taxon>
        <taxon>Hexapoda</taxon>
        <taxon>Insecta</taxon>
        <taxon>Pterygota</taxon>
        <taxon>Neoptera</taxon>
        <taxon>Endopterygota</taxon>
        <taxon>Lepidoptera</taxon>
        <taxon>Glossata</taxon>
        <taxon>Ditrysia</taxon>
        <taxon>Tortricoidea</taxon>
        <taxon>Tortricidae</taxon>
        <taxon>Tortricinae</taxon>
        <taxon>Choristoneura</taxon>
    </lineage>
</organism>
<evidence type="ECO:0000313" key="2">
    <source>
        <dbReference type="Proteomes" id="UP001064048"/>
    </source>
</evidence>
<protein>
    <submittedName>
        <fullName evidence="1">Uncharacterized protein</fullName>
    </submittedName>
</protein>
<accession>A0ACC0KXR2</accession>
<name>A0ACC0KXR2_CHOFU</name>
<dbReference type="Proteomes" id="UP001064048">
    <property type="component" value="Chromosome 15"/>
</dbReference>
<keyword evidence="2" id="KW-1185">Reference proteome</keyword>
<reference evidence="1 2" key="1">
    <citation type="journal article" date="2022" name="Genome Biol. Evol.">
        <title>The Spruce Budworm Genome: Reconstructing the Evolutionary History of Antifreeze Proteins.</title>
        <authorList>
            <person name="Beliveau C."/>
            <person name="Gagne P."/>
            <person name="Picq S."/>
            <person name="Vernygora O."/>
            <person name="Keeling C.I."/>
            <person name="Pinkney K."/>
            <person name="Doucet D."/>
            <person name="Wen F."/>
            <person name="Johnston J.S."/>
            <person name="Maaroufi H."/>
            <person name="Boyle B."/>
            <person name="Laroche J."/>
            <person name="Dewar K."/>
            <person name="Juretic N."/>
            <person name="Blackburn G."/>
            <person name="Nisole A."/>
            <person name="Brunet B."/>
            <person name="Brandao M."/>
            <person name="Lumley L."/>
            <person name="Duan J."/>
            <person name="Quan G."/>
            <person name="Lucarotti C.J."/>
            <person name="Roe A.D."/>
            <person name="Sperling F.A.H."/>
            <person name="Levesque R.C."/>
            <person name="Cusson M."/>
        </authorList>
    </citation>
    <scope>NUCLEOTIDE SEQUENCE [LARGE SCALE GENOMIC DNA]</scope>
    <source>
        <strain evidence="1">Glfc:IPQL:Cfum</strain>
    </source>
</reference>
<sequence>MLQSTKVLSLCCLALVLGQYKALVSIKLNLKGPIQAVIPVCGVVVFSAPQREGDGVLPVVERLEPRQLVALHQLESLRLVLIKRFYPGIQQIDKQKDSGALVLTELVRIKTKIKINKIDKELQIENTPRDDTHFHAEKSSQSGSACFRERGHTRHPTPGKQCVSS</sequence>
<comment type="caution">
    <text evidence="1">The sequence shown here is derived from an EMBL/GenBank/DDBJ whole genome shotgun (WGS) entry which is preliminary data.</text>
</comment>
<evidence type="ECO:0000313" key="1">
    <source>
        <dbReference type="EMBL" id="KAI8441072.1"/>
    </source>
</evidence>
<proteinExistence type="predicted"/>
<dbReference type="EMBL" id="CM046115">
    <property type="protein sequence ID" value="KAI8441072.1"/>
    <property type="molecule type" value="Genomic_DNA"/>
</dbReference>